<evidence type="ECO:0000313" key="2">
    <source>
        <dbReference type="EMBL" id="CAI2375858.1"/>
    </source>
</evidence>
<comment type="caution">
    <text evidence="2">The sequence shown here is derived from an EMBL/GenBank/DDBJ whole genome shotgun (WGS) entry which is preliminary data.</text>
</comment>
<feature type="region of interest" description="Disordered" evidence="1">
    <location>
        <begin position="258"/>
        <end position="290"/>
    </location>
</feature>
<reference evidence="2" key="1">
    <citation type="submission" date="2023-07" db="EMBL/GenBank/DDBJ databases">
        <authorList>
            <consortium name="AG Swart"/>
            <person name="Singh M."/>
            <person name="Singh A."/>
            <person name="Seah K."/>
            <person name="Emmerich C."/>
        </authorList>
    </citation>
    <scope>NUCLEOTIDE SEQUENCE</scope>
    <source>
        <strain evidence="2">DP1</strain>
    </source>
</reference>
<name>A0AAD1XND9_EUPCR</name>
<dbReference type="EMBL" id="CAMPGE010017364">
    <property type="protein sequence ID" value="CAI2375858.1"/>
    <property type="molecule type" value="Genomic_DNA"/>
</dbReference>
<keyword evidence="3" id="KW-1185">Reference proteome</keyword>
<evidence type="ECO:0000256" key="1">
    <source>
        <dbReference type="SAM" id="MobiDB-lite"/>
    </source>
</evidence>
<accession>A0AAD1XND9</accession>
<dbReference type="AlphaFoldDB" id="A0AAD1XND9"/>
<proteinExistence type="predicted"/>
<evidence type="ECO:0000313" key="3">
    <source>
        <dbReference type="Proteomes" id="UP001295684"/>
    </source>
</evidence>
<protein>
    <submittedName>
        <fullName evidence="2">Uncharacterized protein</fullName>
    </submittedName>
</protein>
<dbReference type="Proteomes" id="UP001295684">
    <property type="component" value="Unassembled WGS sequence"/>
</dbReference>
<organism evidence="2 3">
    <name type="scientific">Euplotes crassus</name>
    <dbReference type="NCBI Taxonomy" id="5936"/>
    <lineage>
        <taxon>Eukaryota</taxon>
        <taxon>Sar</taxon>
        <taxon>Alveolata</taxon>
        <taxon>Ciliophora</taxon>
        <taxon>Intramacronucleata</taxon>
        <taxon>Spirotrichea</taxon>
        <taxon>Hypotrichia</taxon>
        <taxon>Euplotida</taxon>
        <taxon>Euplotidae</taxon>
        <taxon>Moneuplotes</taxon>
    </lineage>
</organism>
<gene>
    <name evidence="2" type="ORF">ECRASSUSDP1_LOCUS17224</name>
</gene>
<sequence>MANEHQRGTCEQKSDQIKTIGSYVIQQPKYDLDVYRMPFFESTVSKNYNPLVDSLKNKYDKIYNSGVDLKSIEKTMLENNLLTQPSGSTYLNKFDTSHYNGTILSPRTVQNVQLRGILKNSNGKKVSWIDSPKNTAPLSSQTVQASASRLTPSQLSMPIEEVNKNPKPYTGVESISGVYKPAVLPSNKKTVKLGNTFIALNNKPDPEIIDQLGGITKTIDTMEETLKSHELRPYEYCKVTYEPFLEQQYQTSGLSNKQVNKHPEIDSDSASEFFGSARSKSSNAEKPSSARIMSCSPFRAYKQLD</sequence>